<dbReference type="PANTHER" id="PTHR47506:SF1">
    <property type="entry name" value="HTH-TYPE TRANSCRIPTIONAL REGULATOR YJDC"/>
    <property type="match status" value="1"/>
</dbReference>
<dbReference type="Pfam" id="PF17937">
    <property type="entry name" value="TetR_C_28"/>
    <property type="match status" value="1"/>
</dbReference>
<dbReference type="SUPFAM" id="SSF46689">
    <property type="entry name" value="Homeodomain-like"/>
    <property type="match status" value="1"/>
</dbReference>
<keyword evidence="2 4" id="KW-0238">DNA-binding</keyword>
<keyword evidence="3" id="KW-0804">Transcription</keyword>
<evidence type="ECO:0000256" key="2">
    <source>
        <dbReference type="ARBA" id="ARBA00023125"/>
    </source>
</evidence>
<reference evidence="6 7" key="1">
    <citation type="submission" date="2017-05" db="EMBL/GenBank/DDBJ databases">
        <title>Complete and WGS of Bordetella genogroups.</title>
        <authorList>
            <person name="Spilker T."/>
            <person name="LiPuma J."/>
        </authorList>
    </citation>
    <scope>NUCLEOTIDE SEQUENCE [LARGE SCALE GENOMIC DNA]</scope>
    <source>
        <strain evidence="6 7">AU10456</strain>
    </source>
</reference>
<dbReference type="PANTHER" id="PTHR47506">
    <property type="entry name" value="TRANSCRIPTIONAL REGULATORY PROTEIN"/>
    <property type="match status" value="1"/>
</dbReference>
<dbReference type="Proteomes" id="UP000216913">
    <property type="component" value="Unassembled WGS sequence"/>
</dbReference>
<dbReference type="Pfam" id="PF00440">
    <property type="entry name" value="TetR_N"/>
    <property type="match status" value="1"/>
</dbReference>
<evidence type="ECO:0000256" key="1">
    <source>
        <dbReference type="ARBA" id="ARBA00023015"/>
    </source>
</evidence>
<dbReference type="InterPro" id="IPR009057">
    <property type="entry name" value="Homeodomain-like_sf"/>
</dbReference>
<dbReference type="InterPro" id="IPR001647">
    <property type="entry name" value="HTH_TetR"/>
</dbReference>
<dbReference type="PRINTS" id="PR00455">
    <property type="entry name" value="HTHTETR"/>
</dbReference>
<dbReference type="AlphaFoldDB" id="A0A261THK2"/>
<feature type="domain" description="HTH tetR-type" evidence="5">
    <location>
        <begin position="6"/>
        <end position="66"/>
    </location>
</feature>
<evidence type="ECO:0000256" key="4">
    <source>
        <dbReference type="PROSITE-ProRule" id="PRU00335"/>
    </source>
</evidence>
<gene>
    <name evidence="6" type="ORF">CAL25_13760</name>
</gene>
<evidence type="ECO:0000259" key="5">
    <source>
        <dbReference type="PROSITE" id="PS50977"/>
    </source>
</evidence>
<dbReference type="RefSeq" id="WP_094800825.1">
    <property type="nucleotide sequence ID" value="NZ_NEVP01000008.1"/>
</dbReference>
<protein>
    <submittedName>
        <fullName evidence="6">TetR family transcriptional regulator</fullName>
    </submittedName>
</protein>
<proteinExistence type="predicted"/>
<organism evidence="6 7">
    <name type="scientific">Bordetella genomosp. 5</name>
    <dbReference type="NCBI Taxonomy" id="1395608"/>
    <lineage>
        <taxon>Bacteria</taxon>
        <taxon>Pseudomonadati</taxon>
        <taxon>Pseudomonadota</taxon>
        <taxon>Betaproteobacteria</taxon>
        <taxon>Burkholderiales</taxon>
        <taxon>Alcaligenaceae</taxon>
        <taxon>Bordetella</taxon>
    </lineage>
</organism>
<feature type="DNA-binding region" description="H-T-H motif" evidence="4">
    <location>
        <begin position="29"/>
        <end position="48"/>
    </location>
</feature>
<dbReference type="InterPro" id="IPR041479">
    <property type="entry name" value="TetR_CgmR_C"/>
</dbReference>
<name>A0A261THK2_9BORD</name>
<evidence type="ECO:0000313" key="7">
    <source>
        <dbReference type="Proteomes" id="UP000216913"/>
    </source>
</evidence>
<accession>A0A261THK2</accession>
<comment type="caution">
    <text evidence="6">The sequence shown here is derived from an EMBL/GenBank/DDBJ whole genome shotgun (WGS) entry which is preliminary data.</text>
</comment>
<keyword evidence="1" id="KW-0805">Transcription regulation</keyword>
<dbReference type="Gene3D" id="1.10.357.10">
    <property type="entry name" value="Tetracycline Repressor, domain 2"/>
    <property type="match status" value="1"/>
</dbReference>
<dbReference type="PROSITE" id="PS50977">
    <property type="entry name" value="HTH_TETR_2"/>
    <property type="match status" value="1"/>
</dbReference>
<dbReference type="OrthoDB" id="9809772at2"/>
<dbReference type="GO" id="GO:0003677">
    <property type="term" value="F:DNA binding"/>
    <property type="evidence" value="ECO:0007669"/>
    <property type="project" value="UniProtKB-UniRule"/>
</dbReference>
<sequence length="185" mass="19874">MGRKRTIDRDKVLDAAEAIVAREGAAGLTIDAVAREMGVTKGGIQYCYGSKDALIDALFERFGKGYETLFADIAGTSPGALERIAGHVGATHGSDALSNAKAAGLMATLIQSPEHLASTQAWYRSRIDGLDLTTEAGRRARLAFLATEGAFMLRFFNLLPMDATDWDAAFEDIRSLLPAPPARKR</sequence>
<evidence type="ECO:0000256" key="3">
    <source>
        <dbReference type="ARBA" id="ARBA00023163"/>
    </source>
</evidence>
<keyword evidence="7" id="KW-1185">Reference proteome</keyword>
<dbReference type="EMBL" id="NEVP01000008">
    <property type="protein sequence ID" value="OZI49109.1"/>
    <property type="molecule type" value="Genomic_DNA"/>
</dbReference>
<evidence type="ECO:0000313" key="6">
    <source>
        <dbReference type="EMBL" id="OZI49109.1"/>
    </source>
</evidence>